<dbReference type="EMBL" id="JACDXX010000009">
    <property type="protein sequence ID" value="MCB5410603.1"/>
    <property type="molecule type" value="Genomic_DNA"/>
</dbReference>
<organism evidence="2 3">
    <name type="scientific">Pseudogemmobacter faecipullorum</name>
    <dbReference type="NCBI Taxonomy" id="2755041"/>
    <lineage>
        <taxon>Bacteria</taxon>
        <taxon>Pseudomonadati</taxon>
        <taxon>Pseudomonadota</taxon>
        <taxon>Alphaproteobacteria</taxon>
        <taxon>Rhodobacterales</taxon>
        <taxon>Paracoccaceae</taxon>
        <taxon>Pseudogemmobacter</taxon>
    </lineage>
</organism>
<feature type="region of interest" description="Disordered" evidence="1">
    <location>
        <begin position="87"/>
        <end position="107"/>
    </location>
</feature>
<feature type="region of interest" description="Disordered" evidence="1">
    <location>
        <begin position="1"/>
        <end position="42"/>
    </location>
</feature>
<accession>A0ABS8CMJ4</accession>
<protein>
    <submittedName>
        <fullName evidence="2">Uncharacterized protein</fullName>
    </submittedName>
</protein>
<reference evidence="2 3" key="1">
    <citation type="submission" date="2020-07" db="EMBL/GenBank/DDBJ databases">
        <title>Pseudogemmobacter sp. nov., isolated from poultry manure in Taiwan.</title>
        <authorList>
            <person name="Lin S.-Y."/>
            <person name="Tang Y.-S."/>
            <person name="Young C.-C."/>
        </authorList>
    </citation>
    <scope>NUCLEOTIDE SEQUENCE [LARGE SCALE GENOMIC DNA]</scope>
    <source>
        <strain evidence="2 3">CC-YST710</strain>
    </source>
</reference>
<feature type="compositionally biased region" description="Acidic residues" evidence="1">
    <location>
        <begin position="21"/>
        <end position="30"/>
    </location>
</feature>
<keyword evidence="3" id="KW-1185">Reference proteome</keyword>
<feature type="compositionally biased region" description="Basic residues" evidence="1">
    <location>
        <begin position="1"/>
        <end position="13"/>
    </location>
</feature>
<evidence type="ECO:0000313" key="3">
    <source>
        <dbReference type="Proteomes" id="UP001198571"/>
    </source>
</evidence>
<name>A0ABS8CMJ4_9RHOB</name>
<evidence type="ECO:0000256" key="1">
    <source>
        <dbReference type="SAM" id="MobiDB-lite"/>
    </source>
</evidence>
<comment type="caution">
    <text evidence="2">The sequence shown here is derived from an EMBL/GenBank/DDBJ whole genome shotgun (WGS) entry which is preliminary data.</text>
</comment>
<dbReference type="Proteomes" id="UP001198571">
    <property type="component" value="Unassembled WGS sequence"/>
</dbReference>
<evidence type="ECO:0000313" key="2">
    <source>
        <dbReference type="EMBL" id="MCB5410603.1"/>
    </source>
</evidence>
<proteinExistence type="predicted"/>
<sequence>MCAERHRARKGRPLHPVPDALPDDLFDYADEPTPGGRERRRSPLRIVDVEALPVFDDWPEKVPVTEAEIDIFERYFGDVLDRLFGSVDADPGNESLPELTPDGNNKS</sequence>
<gene>
    <name evidence="2" type="ORF">H0485_11415</name>
</gene>